<evidence type="ECO:0000313" key="2">
    <source>
        <dbReference type="EMBL" id="WEY17542.1"/>
    </source>
</evidence>
<accession>A0AAF0ILU8</accession>
<keyword evidence="2" id="KW-0472">Membrane</keyword>
<sequence length="776" mass="83513">MAKRKIIRRRNKPYTFAIGGALANAGATAVSGLINPSGNSTGVGNAMQTIGSVASNIPGVGGLIGAGVNMLGGVVNAAFGSKINEEFVDDTEASAKQQSGYVSGASTNDQLLSDWSNFNNLANVTKSQVGSDGWFSSKAKRETRRLNKEIDNANLRAQKSLVNTAGNIDTSNDSALLANYAADGGLLLTGDAIDYNFINEQLYNKRLEAMSKNKLTSMPNSFEVPQYGIDYFADGGNLSRDKDYGSKKKPYPMVPSSDFAGPHRSYPIPTKANARDALRLAGLHGNSSVRAKVLAKYPSLRKEDGGMLFAEGGGIHIKKKNKGKFTDYCGGKVTAECIARGWAKANGGYMDYNYDETFAPTGTLFQGAWDSLTTHPDALTHGGVFSDGVTVVGEGGSHEENPLSGVPMGLAPDGQPNLVEEGEVVFNDYVFSNRLHPTEKMLKQYNIPLKYKDHTFASIAEKFNKEPKERPNDPIAKRGLLANMGKLMQAQEEVRAKKEARQGTQFALGGFTNANDDTLLYGDPFTYNDFLGSQGSISNPNDNSPSSDEDGFGASWLRYAPVVGSGISALASLRDKPNYAGANAVGNAVANMSPITATPIGNKLRYTPLDREFYLNKLDASAGATRRAVNNNAGGNRGTAMAGILAADYNYGQNLGNFARQAEEYNQAQKERVEGFNRQTDMFNSEAGLKAATATQGVKEAQLRGIIEEYNMRNAERNRVSANRSANLTGFFDNLGEVGREEFIRNQIQSNPAYNYNLTRSGKVKYKGNKKGGKNG</sequence>
<dbReference type="Proteomes" id="UP001225300">
    <property type="component" value="Segment"/>
</dbReference>
<feature type="domain" description="Cargo protein 1 compact" evidence="1">
    <location>
        <begin position="380"/>
        <end position="505"/>
    </location>
</feature>
<evidence type="ECO:0000313" key="3">
    <source>
        <dbReference type="Proteomes" id="UP001225300"/>
    </source>
</evidence>
<evidence type="ECO:0000259" key="1">
    <source>
        <dbReference type="Pfam" id="PF25725"/>
    </source>
</evidence>
<keyword evidence="2" id="KW-0812">Transmembrane</keyword>
<proteinExistence type="predicted"/>
<dbReference type="EMBL" id="OQ198718">
    <property type="protein sequence ID" value="WEY17542.1"/>
    <property type="molecule type" value="Genomic_DNA"/>
</dbReference>
<keyword evidence="3" id="KW-1185">Reference proteome</keyword>
<dbReference type="InterPro" id="IPR058049">
    <property type="entry name" value="crAss_CARG1"/>
</dbReference>
<dbReference type="Pfam" id="PF25725">
    <property type="entry name" value="crAss_CARG1"/>
    <property type="match status" value="1"/>
</dbReference>
<name>A0AAF0ILU8_9CAUD</name>
<organism evidence="2 3">
    <name type="scientific">Kolpuevirus sp. 'frurule'</name>
    <dbReference type="NCBI Taxonomy" id="3028514"/>
    <lineage>
        <taxon>Viruses</taxon>
        <taxon>Duplodnaviria</taxon>
        <taxon>Heunggongvirae</taxon>
        <taxon>Uroviricota</taxon>
        <taxon>Caudoviricetes</taxon>
        <taxon>Crassvirales</taxon>
        <taxon>Steigviridae</taxon>
        <taxon>Asinivirinae</taxon>
        <taxon>Kolpuevirus</taxon>
    </lineage>
</organism>
<protein>
    <submittedName>
        <fullName evidence="2">Transmembrane protein</fullName>
    </submittedName>
</protein>
<reference evidence="2" key="1">
    <citation type="journal article" date="2023" name="bioRxiv">
        <title>Novel crAssphage isolates exhibit conserved gene order and purifying selection of the host specificity protein.</title>
        <authorList>
            <person name="Papudeshi B."/>
            <person name="Vega A.A."/>
            <person name="Souza C."/>
            <person name="Giles S.K."/>
            <person name="Mallawaarachchi V."/>
            <person name="Roach M.J."/>
            <person name="An M."/>
            <person name="Jacobson N."/>
            <person name="McNair K."/>
            <person name="Mora M.F."/>
            <person name="Pastrana K."/>
            <person name="Leigh C."/>
            <person name="Cram C."/>
            <person name="Plewa W.S."/>
            <person name="Grigson S.R."/>
            <person name="Bouras G."/>
            <person name="Decewicz P."/>
            <person name="Luque A."/>
            <person name="Droit L."/>
            <person name="Handley S.A."/>
            <person name="Segall A.M."/>
            <person name="Dinsdale E.A."/>
            <person name="Edwards R.A."/>
        </authorList>
    </citation>
    <scope>NUCLEOTIDE SEQUENCE</scope>
    <source>
        <strain evidence="2">Bc03</strain>
    </source>
</reference>